<keyword evidence="1" id="KW-0472">Membrane</keyword>
<comment type="caution">
    <text evidence="2">The sequence shown here is derived from an EMBL/GenBank/DDBJ whole genome shotgun (WGS) entry which is preliminary data.</text>
</comment>
<dbReference type="Proteomes" id="UP001142592">
    <property type="component" value="Unassembled WGS sequence"/>
</dbReference>
<keyword evidence="3" id="KW-1185">Reference proteome</keyword>
<reference evidence="2" key="1">
    <citation type="submission" date="2022-11" db="EMBL/GenBank/DDBJ databases">
        <authorList>
            <person name="Graham C."/>
            <person name="Newman J.D."/>
        </authorList>
    </citation>
    <scope>NUCLEOTIDE SEQUENCE</scope>
    <source>
        <strain evidence="2">DSM 19486</strain>
    </source>
</reference>
<gene>
    <name evidence="2" type="ORF">OQZ29_05910</name>
</gene>
<sequence length="179" mass="20746">MNSFQLKYHKCRVLVAAFIGIPLIGALLMLVILFCLPLDTPIWAISILILFFLALMIVALQWVIKTQIFVACDVELDKNGIKFAIKHNTLFYSKKSLHFSWKNIYSIEEKFSNQNGDYYYAVKFSEPSFSANFSIKEQHEAEAEAFFKQLRQLQENQNQSESHFPKHYKINGNNILATN</sequence>
<evidence type="ECO:0000313" key="3">
    <source>
        <dbReference type="Proteomes" id="UP001142592"/>
    </source>
</evidence>
<keyword evidence="1" id="KW-0812">Transmembrane</keyword>
<accession>A0A9X3DDT2</accession>
<organism evidence="2 3">
    <name type="scientific">Pedobacter agri</name>
    <dbReference type="NCBI Taxonomy" id="454586"/>
    <lineage>
        <taxon>Bacteria</taxon>
        <taxon>Pseudomonadati</taxon>
        <taxon>Bacteroidota</taxon>
        <taxon>Sphingobacteriia</taxon>
        <taxon>Sphingobacteriales</taxon>
        <taxon>Sphingobacteriaceae</taxon>
        <taxon>Pedobacter</taxon>
    </lineage>
</organism>
<feature type="transmembrane region" description="Helical" evidence="1">
    <location>
        <begin position="12"/>
        <end position="36"/>
    </location>
</feature>
<dbReference type="EMBL" id="JAPJUH010000002">
    <property type="protein sequence ID" value="MCX3264270.1"/>
    <property type="molecule type" value="Genomic_DNA"/>
</dbReference>
<evidence type="ECO:0000256" key="1">
    <source>
        <dbReference type="SAM" id="Phobius"/>
    </source>
</evidence>
<evidence type="ECO:0000313" key="2">
    <source>
        <dbReference type="EMBL" id="MCX3264270.1"/>
    </source>
</evidence>
<name>A0A9X3DDT2_9SPHI</name>
<dbReference type="RefSeq" id="WP_266268613.1">
    <property type="nucleotide sequence ID" value="NZ_JAPJUH010000002.1"/>
</dbReference>
<dbReference type="AlphaFoldDB" id="A0A9X3DDT2"/>
<protein>
    <submittedName>
        <fullName evidence="2">Uncharacterized protein</fullName>
    </submittedName>
</protein>
<proteinExistence type="predicted"/>
<feature type="transmembrane region" description="Helical" evidence="1">
    <location>
        <begin position="42"/>
        <end position="64"/>
    </location>
</feature>
<keyword evidence="1" id="KW-1133">Transmembrane helix</keyword>